<dbReference type="RefSeq" id="WP_061567062.1">
    <property type="nucleotide sequence ID" value="NZ_LQYG01000114.1"/>
</dbReference>
<dbReference type="GO" id="GO:0016791">
    <property type="term" value="F:phosphatase activity"/>
    <property type="evidence" value="ECO:0007669"/>
    <property type="project" value="TreeGrafter"/>
</dbReference>
<reference evidence="3 4" key="1">
    <citation type="submission" date="2016-01" db="EMBL/GenBank/DDBJ databases">
        <title>Genome Sequences of Twelve Sporeforming Bacillus Species Isolated from Foods.</title>
        <authorList>
            <person name="Berendsen E.M."/>
            <person name="Wells-Bennik M.H."/>
            <person name="Krawcyk A.O."/>
            <person name="De Jong A."/>
            <person name="Holsappel S."/>
            <person name="Eijlander R.T."/>
            <person name="Kuipers O.P."/>
        </authorList>
    </citation>
    <scope>NUCLEOTIDE SEQUENCE [LARGE SCALE GENOMIC DNA]</scope>
    <source>
        <strain evidence="3 4">B4098</strain>
    </source>
</reference>
<dbReference type="Pfam" id="PF08673">
    <property type="entry name" value="RsbU_N"/>
    <property type="match status" value="1"/>
</dbReference>
<organism evidence="3 4">
    <name type="scientific">Heyndrickxia coagulans</name>
    <name type="common">Weizmannia coagulans</name>
    <dbReference type="NCBI Taxonomy" id="1398"/>
    <lineage>
        <taxon>Bacteria</taxon>
        <taxon>Bacillati</taxon>
        <taxon>Bacillota</taxon>
        <taxon>Bacilli</taxon>
        <taxon>Bacillales</taxon>
        <taxon>Bacillaceae</taxon>
        <taxon>Heyndrickxia</taxon>
    </lineage>
</organism>
<evidence type="ECO:0000313" key="4">
    <source>
        <dbReference type="Proteomes" id="UP000075288"/>
    </source>
</evidence>
<evidence type="ECO:0000259" key="2">
    <source>
        <dbReference type="SMART" id="SM00331"/>
    </source>
</evidence>
<dbReference type="InterPro" id="IPR014787">
    <property type="entry name" value="PSer_Pase_RsbU_N"/>
</dbReference>
<dbReference type="PATRIC" id="fig|1398.26.peg.2005"/>
<dbReference type="InterPro" id="IPR052016">
    <property type="entry name" value="Bact_Sigma-Reg"/>
</dbReference>
<dbReference type="Pfam" id="PF07228">
    <property type="entry name" value="SpoIIE"/>
    <property type="match status" value="1"/>
</dbReference>
<dbReference type="Gene3D" id="1.10.1240.30">
    <property type="entry name" value="KaiA/RbsU domain"/>
    <property type="match status" value="1"/>
</dbReference>
<keyword evidence="1" id="KW-0378">Hydrolase</keyword>
<dbReference type="FunFam" id="3.60.40.10:FF:000045">
    <property type="entry name" value="Stage II sporulation protein E"/>
    <property type="match status" value="1"/>
</dbReference>
<protein>
    <recommendedName>
        <fullName evidence="2">PPM-type phosphatase domain-containing protein</fullName>
    </recommendedName>
</protein>
<dbReference type="SMART" id="SM00331">
    <property type="entry name" value="PP2C_SIG"/>
    <property type="match status" value="1"/>
</dbReference>
<dbReference type="InterPro" id="IPR001932">
    <property type="entry name" value="PPM-type_phosphatase-like_dom"/>
</dbReference>
<sequence length="347" mass="39904">MDFRDAMEQEYKEILSHFLQHPDEQALYQCEKFSRKLIENRISPEDMIMCHRSVLQQIEPGLSNTVQQSFDVLLEVMLAYGLVYREQQSLRTKQKELKSEIEIAAGMQQTLLKADVPEQDGIDIGVISMPAKQMSGDYYHFIEDENRRIGIAIADVIGKGIPAALCMSMIKYAIDSLPEYSHQPHIILENLNRVVEQNVDPSMFITMFYGMYDPVVHKFSYASAGHEPGFFYHAETDEFEDLIAKGLLLGIEKKSKYHEYIKDVQLGDMIVLLSDGVTECRTKEGFVSRETITGLIRKNIRKSAQEIVENVYRELERWQEFELRDDFTLLILKRTALKGGLSSARKG</sequence>
<dbReference type="Proteomes" id="UP000075288">
    <property type="component" value="Unassembled WGS sequence"/>
</dbReference>
<dbReference type="InterPro" id="IPR036457">
    <property type="entry name" value="PPM-type-like_dom_sf"/>
</dbReference>
<accession>A0A150JQC1</accession>
<evidence type="ECO:0000313" key="3">
    <source>
        <dbReference type="EMBL" id="KYC59291.1"/>
    </source>
</evidence>
<dbReference type="EMBL" id="LQYG01000114">
    <property type="protein sequence ID" value="KYC59291.1"/>
    <property type="molecule type" value="Genomic_DNA"/>
</dbReference>
<dbReference type="AlphaFoldDB" id="A0A150JQC1"/>
<feature type="domain" description="PPM-type phosphatase" evidence="2">
    <location>
        <begin position="119"/>
        <end position="334"/>
    </location>
</feature>
<comment type="caution">
    <text evidence="3">The sequence shown here is derived from an EMBL/GenBank/DDBJ whole genome shotgun (WGS) entry which is preliminary data.</text>
</comment>
<dbReference type="SUPFAM" id="SSF81606">
    <property type="entry name" value="PP2C-like"/>
    <property type="match status" value="1"/>
</dbReference>
<name>A0A150JQC1_HEYCO</name>
<dbReference type="SUPFAM" id="SSF101215">
    <property type="entry name" value="KaiA/RbsU domain"/>
    <property type="match status" value="1"/>
</dbReference>
<gene>
    <name evidence="3" type="ORF">B4098_1505</name>
</gene>
<dbReference type="InterPro" id="IPR017944">
    <property type="entry name" value="KaiA/RbsU_helical_domain_sf"/>
</dbReference>
<dbReference type="PANTHER" id="PTHR43156:SF15">
    <property type="entry name" value="PHOSPHOSERINE PHOSPHATASE RSBU"/>
    <property type="match status" value="1"/>
</dbReference>
<dbReference type="PANTHER" id="PTHR43156">
    <property type="entry name" value="STAGE II SPORULATION PROTEIN E-RELATED"/>
    <property type="match status" value="1"/>
</dbReference>
<evidence type="ECO:0000256" key="1">
    <source>
        <dbReference type="ARBA" id="ARBA00022801"/>
    </source>
</evidence>
<dbReference type="Gene3D" id="3.60.40.10">
    <property type="entry name" value="PPM-type phosphatase domain"/>
    <property type="match status" value="1"/>
</dbReference>
<proteinExistence type="predicted"/>